<dbReference type="EMBL" id="MBQD01000002">
    <property type="protein sequence ID" value="OCL37129.1"/>
    <property type="molecule type" value="Genomic_DNA"/>
</dbReference>
<dbReference type="InterPro" id="IPR013830">
    <property type="entry name" value="SGNH_hydro"/>
</dbReference>
<gene>
    <name evidence="3" type="ORF">BCR15_11755</name>
</gene>
<dbReference type="PANTHER" id="PTHR37981">
    <property type="entry name" value="LIPASE 2"/>
    <property type="match status" value="1"/>
</dbReference>
<sequence length="323" mass="32705">MIRRGVRGIAAALTTVVVAMSITIAGAEAAPKNPKPTPTAEPTPSPSPTASPTPAPQPMYVALGDSYAAGTGAGSYLQDSSGCYRSLKGYPGLVATEKGYALNLQACSGAVTADVLDKQLTSSLTDASYVTITIGGNDVGFASIMTTCMGSNEAACLSAVQTAVEVTKTDLPSRLDAVFSAVKTEAPSAAIVATNYPHLLSPVKPDCSWLTAFTKNEVTAINSGADTLSDTISAAAGRAGIRFADVREPFTGHAVCDSSSWINNASLATYQSFHPNATGYASGYKPTVAGVLGGTATGTAATVTTGGTTSSDTTRGMVKLPKD</sequence>
<reference evidence="4" key="1">
    <citation type="submission" date="2016-07" db="EMBL/GenBank/DDBJ databases">
        <authorList>
            <person name="Florea S."/>
            <person name="Webb J.S."/>
            <person name="Jaromczyk J."/>
            <person name="Schardl C.L."/>
        </authorList>
    </citation>
    <scope>NUCLEOTIDE SEQUENCE [LARGE SCALE GENOMIC DNA]</scope>
    <source>
        <strain evidence="4">IPBSL-7</strain>
    </source>
</reference>
<dbReference type="RefSeq" id="WP_068749571.1">
    <property type="nucleotide sequence ID" value="NZ_LR214441.1"/>
</dbReference>
<proteinExistence type="predicted"/>
<accession>A0A1C0AS79</accession>
<evidence type="ECO:0000256" key="1">
    <source>
        <dbReference type="SAM" id="MobiDB-lite"/>
    </source>
</evidence>
<dbReference type="Gene3D" id="3.40.50.1110">
    <property type="entry name" value="SGNH hydrolase"/>
    <property type="match status" value="1"/>
</dbReference>
<dbReference type="Pfam" id="PF13472">
    <property type="entry name" value="Lipase_GDSL_2"/>
    <property type="match status" value="1"/>
</dbReference>
<feature type="region of interest" description="Disordered" evidence="1">
    <location>
        <begin position="29"/>
        <end position="56"/>
    </location>
</feature>
<dbReference type="InterPro" id="IPR036514">
    <property type="entry name" value="SGNH_hydro_sf"/>
</dbReference>
<feature type="chain" id="PRO_5043366035" evidence="2">
    <location>
        <begin position="30"/>
        <end position="323"/>
    </location>
</feature>
<feature type="compositionally biased region" description="Pro residues" evidence="1">
    <location>
        <begin position="33"/>
        <end position="56"/>
    </location>
</feature>
<dbReference type="Proteomes" id="UP000093501">
    <property type="component" value="Unassembled WGS sequence"/>
</dbReference>
<dbReference type="GO" id="GO:0004806">
    <property type="term" value="F:triacylglycerol lipase activity"/>
    <property type="evidence" value="ECO:0007669"/>
    <property type="project" value="TreeGrafter"/>
</dbReference>
<dbReference type="PANTHER" id="PTHR37981:SF1">
    <property type="entry name" value="SGNH HYDROLASE-TYPE ESTERASE DOMAIN-CONTAINING PROTEIN"/>
    <property type="match status" value="1"/>
</dbReference>
<dbReference type="CDD" id="cd01823">
    <property type="entry name" value="SEST_like"/>
    <property type="match status" value="1"/>
</dbReference>
<organism evidence="3 4">
    <name type="scientific">Tessaracoccus lapidicaptus</name>
    <dbReference type="NCBI Taxonomy" id="1427523"/>
    <lineage>
        <taxon>Bacteria</taxon>
        <taxon>Bacillati</taxon>
        <taxon>Actinomycetota</taxon>
        <taxon>Actinomycetes</taxon>
        <taxon>Propionibacteriales</taxon>
        <taxon>Propionibacteriaceae</taxon>
        <taxon>Tessaracoccus</taxon>
    </lineage>
</organism>
<evidence type="ECO:0000313" key="3">
    <source>
        <dbReference type="EMBL" id="OCL37129.1"/>
    </source>
</evidence>
<feature type="signal peptide" evidence="2">
    <location>
        <begin position="1"/>
        <end position="29"/>
    </location>
</feature>
<keyword evidence="2" id="KW-0732">Signal</keyword>
<dbReference type="InterPro" id="IPR037460">
    <property type="entry name" value="SEST-like"/>
</dbReference>
<dbReference type="GO" id="GO:0019433">
    <property type="term" value="P:triglyceride catabolic process"/>
    <property type="evidence" value="ECO:0007669"/>
    <property type="project" value="TreeGrafter"/>
</dbReference>
<keyword evidence="4" id="KW-1185">Reference proteome</keyword>
<evidence type="ECO:0000313" key="4">
    <source>
        <dbReference type="Proteomes" id="UP000093501"/>
    </source>
</evidence>
<dbReference type="AlphaFoldDB" id="A0A1C0AS79"/>
<protein>
    <submittedName>
        <fullName evidence="3">Uncharacterized protein</fullName>
    </submittedName>
</protein>
<evidence type="ECO:0000256" key="2">
    <source>
        <dbReference type="SAM" id="SignalP"/>
    </source>
</evidence>
<dbReference type="SUPFAM" id="SSF52266">
    <property type="entry name" value="SGNH hydrolase"/>
    <property type="match status" value="1"/>
</dbReference>
<comment type="caution">
    <text evidence="3">The sequence shown here is derived from an EMBL/GenBank/DDBJ whole genome shotgun (WGS) entry which is preliminary data.</text>
</comment>
<name>A0A1C0AS79_9ACTN</name>